<dbReference type="Gene3D" id="2.30.30.110">
    <property type="match status" value="1"/>
</dbReference>
<dbReference type="Pfam" id="PF02452">
    <property type="entry name" value="PemK_toxin"/>
    <property type="match status" value="1"/>
</dbReference>
<organism evidence="3 4">
    <name type="scientific">Cellulomonas avistercoris</name>
    <dbReference type="NCBI Taxonomy" id="2762242"/>
    <lineage>
        <taxon>Bacteria</taxon>
        <taxon>Bacillati</taxon>
        <taxon>Actinomycetota</taxon>
        <taxon>Actinomycetes</taxon>
        <taxon>Micrococcales</taxon>
        <taxon>Cellulomonadaceae</taxon>
        <taxon>Cellulomonas</taxon>
    </lineage>
</organism>
<proteinExistence type="inferred from homology"/>
<dbReference type="RefSeq" id="WP_191784354.1">
    <property type="nucleotide sequence ID" value="NZ_JACSQV010000014.1"/>
</dbReference>
<keyword evidence="2" id="KW-1277">Toxin-antitoxin system</keyword>
<sequence>MRGDVYRLRAHEARGHEQRGPRFAVVVLASRFDHLSTWLVVPTSTRARPFVFRPAIEIPGHGETLALCDALTAVDPQARLGELVGYLQLEAMQRIDYALSGLLDLPDHQR</sequence>
<evidence type="ECO:0000313" key="3">
    <source>
        <dbReference type="EMBL" id="MBD7919649.1"/>
    </source>
</evidence>
<evidence type="ECO:0000256" key="1">
    <source>
        <dbReference type="ARBA" id="ARBA00007521"/>
    </source>
</evidence>
<evidence type="ECO:0000256" key="2">
    <source>
        <dbReference type="ARBA" id="ARBA00022649"/>
    </source>
</evidence>
<evidence type="ECO:0000313" key="4">
    <source>
        <dbReference type="Proteomes" id="UP000604241"/>
    </source>
</evidence>
<reference evidence="3 4" key="1">
    <citation type="submission" date="2020-08" db="EMBL/GenBank/DDBJ databases">
        <title>A Genomic Blueprint of the Chicken Gut Microbiome.</title>
        <authorList>
            <person name="Gilroy R."/>
            <person name="Ravi A."/>
            <person name="Getino M."/>
            <person name="Pursley I."/>
            <person name="Horton D.L."/>
            <person name="Alikhan N.-F."/>
            <person name="Baker D."/>
            <person name="Gharbi K."/>
            <person name="Hall N."/>
            <person name="Watson M."/>
            <person name="Adriaenssens E.M."/>
            <person name="Foster-Nyarko E."/>
            <person name="Jarju S."/>
            <person name="Secka A."/>
            <person name="Antonio M."/>
            <person name="Oren A."/>
            <person name="Chaudhuri R."/>
            <person name="La Ragione R.M."/>
            <person name="Hildebrand F."/>
            <person name="Pallen M.J."/>
        </authorList>
    </citation>
    <scope>NUCLEOTIDE SEQUENCE [LARGE SCALE GENOMIC DNA]</scope>
    <source>
        <strain evidence="3 4">Sa3CUA2</strain>
    </source>
</reference>
<name>A0ABR8QGV7_9CELL</name>
<comment type="caution">
    <text evidence="3">The sequence shown here is derived from an EMBL/GenBank/DDBJ whole genome shotgun (WGS) entry which is preliminary data.</text>
</comment>
<keyword evidence="4" id="KW-1185">Reference proteome</keyword>
<dbReference type="PANTHER" id="PTHR33988">
    <property type="entry name" value="ENDORIBONUCLEASE MAZF-RELATED"/>
    <property type="match status" value="1"/>
</dbReference>
<gene>
    <name evidence="3" type="ORF">H9657_15370</name>
</gene>
<dbReference type="SUPFAM" id="SSF50118">
    <property type="entry name" value="Cell growth inhibitor/plasmid maintenance toxic component"/>
    <property type="match status" value="1"/>
</dbReference>
<dbReference type="PANTHER" id="PTHR33988:SF2">
    <property type="entry name" value="ENDORIBONUCLEASE MAZF"/>
    <property type="match status" value="1"/>
</dbReference>
<dbReference type="Proteomes" id="UP000604241">
    <property type="component" value="Unassembled WGS sequence"/>
</dbReference>
<protein>
    <submittedName>
        <fullName evidence="3">Type II toxin-antitoxin system PemK/MazF family toxin</fullName>
    </submittedName>
</protein>
<dbReference type="EMBL" id="JACSQV010000014">
    <property type="protein sequence ID" value="MBD7919649.1"/>
    <property type="molecule type" value="Genomic_DNA"/>
</dbReference>
<accession>A0ABR8QGV7</accession>
<comment type="similarity">
    <text evidence="1">Belongs to the PemK/MazF family.</text>
</comment>
<dbReference type="InterPro" id="IPR011067">
    <property type="entry name" value="Plasmid_toxin/cell-grow_inhib"/>
</dbReference>
<dbReference type="InterPro" id="IPR003477">
    <property type="entry name" value="PemK-like"/>
</dbReference>